<proteinExistence type="predicted"/>
<accession>A0AAV4X776</accession>
<comment type="caution">
    <text evidence="1">The sequence shown here is derived from an EMBL/GenBank/DDBJ whole genome shotgun (WGS) entry which is preliminary data.</text>
</comment>
<evidence type="ECO:0000313" key="2">
    <source>
        <dbReference type="Proteomes" id="UP001054837"/>
    </source>
</evidence>
<sequence>MLAMMSLPTSENANKGIKICLPFKDHLDMLPSYSKVDDKELVLLSSARNLTLHGANWFWRLHSNTPNDESRFYL</sequence>
<protein>
    <submittedName>
        <fullName evidence="1">Uncharacterized protein</fullName>
    </submittedName>
</protein>
<organism evidence="1 2">
    <name type="scientific">Caerostris darwini</name>
    <dbReference type="NCBI Taxonomy" id="1538125"/>
    <lineage>
        <taxon>Eukaryota</taxon>
        <taxon>Metazoa</taxon>
        <taxon>Ecdysozoa</taxon>
        <taxon>Arthropoda</taxon>
        <taxon>Chelicerata</taxon>
        <taxon>Arachnida</taxon>
        <taxon>Araneae</taxon>
        <taxon>Araneomorphae</taxon>
        <taxon>Entelegynae</taxon>
        <taxon>Araneoidea</taxon>
        <taxon>Araneidae</taxon>
        <taxon>Caerostris</taxon>
    </lineage>
</organism>
<evidence type="ECO:0000313" key="1">
    <source>
        <dbReference type="EMBL" id="GIY89614.1"/>
    </source>
</evidence>
<dbReference type="EMBL" id="BPLQ01015674">
    <property type="protein sequence ID" value="GIY89614.1"/>
    <property type="molecule type" value="Genomic_DNA"/>
</dbReference>
<keyword evidence="2" id="KW-1185">Reference proteome</keyword>
<reference evidence="1 2" key="1">
    <citation type="submission" date="2021-06" db="EMBL/GenBank/DDBJ databases">
        <title>Caerostris darwini draft genome.</title>
        <authorList>
            <person name="Kono N."/>
            <person name="Arakawa K."/>
        </authorList>
    </citation>
    <scope>NUCLEOTIDE SEQUENCE [LARGE SCALE GENOMIC DNA]</scope>
</reference>
<name>A0AAV4X776_9ARAC</name>
<gene>
    <name evidence="1" type="ORF">CDAR_233551</name>
</gene>
<dbReference type="Proteomes" id="UP001054837">
    <property type="component" value="Unassembled WGS sequence"/>
</dbReference>
<dbReference type="AlphaFoldDB" id="A0AAV4X776"/>